<proteinExistence type="predicted"/>
<dbReference type="Proteomes" id="UP000093737">
    <property type="component" value="Unassembled WGS sequence"/>
</dbReference>
<accession>A0AA91J0H9</accession>
<gene>
    <name evidence="1" type="ORF">A8145_24795</name>
</gene>
<comment type="caution">
    <text evidence="1">The sequence shown here is derived from an EMBL/GenBank/DDBJ whole genome shotgun (WGS) entry which is preliminary data.</text>
</comment>
<protein>
    <submittedName>
        <fullName evidence="1">Uncharacterized protein</fullName>
    </submittedName>
</protein>
<evidence type="ECO:0000313" key="1">
    <source>
        <dbReference type="EMBL" id="OBQ59852.1"/>
    </source>
</evidence>
<organism evidence="1 2">
    <name type="scientific">Rhizobium loti</name>
    <name type="common">Mesorhizobium loti</name>
    <dbReference type="NCBI Taxonomy" id="381"/>
    <lineage>
        <taxon>Bacteria</taxon>
        <taxon>Pseudomonadati</taxon>
        <taxon>Pseudomonadota</taxon>
        <taxon>Alphaproteobacteria</taxon>
        <taxon>Hyphomicrobiales</taxon>
        <taxon>Phyllobacteriaceae</taxon>
        <taxon>Mesorhizobium</taxon>
    </lineage>
</organism>
<reference evidence="1 2" key="1">
    <citation type="submission" date="2016-05" db="EMBL/GenBank/DDBJ databases">
        <authorList>
            <person name="Ramsay J.P."/>
        </authorList>
    </citation>
    <scope>NUCLEOTIDE SEQUENCE [LARGE SCALE GENOMIC DNA]</scope>
    <source>
        <strain evidence="1 2">NZP2042</strain>
    </source>
</reference>
<sequence>MKEPEIHGNPVSNEGSIVTVDYGYDLHLAIAEWAPFDVRVYRFADRTHGILGEYTDLIVCTKPASAKADRTAIQPTRPETRFDRWLARFAKRARSLDR</sequence>
<dbReference type="EMBL" id="LYTK01000022">
    <property type="protein sequence ID" value="OBQ59852.1"/>
    <property type="molecule type" value="Genomic_DNA"/>
</dbReference>
<name>A0AA91J0H9_RHILI</name>
<dbReference type="AlphaFoldDB" id="A0AA91J0H9"/>
<evidence type="ECO:0000313" key="2">
    <source>
        <dbReference type="Proteomes" id="UP000093737"/>
    </source>
</evidence>